<evidence type="ECO:0000313" key="3">
    <source>
        <dbReference type="Proteomes" id="UP000295722"/>
    </source>
</evidence>
<gene>
    <name evidence="2" type="ORF">EYW47_20440</name>
</gene>
<dbReference type="InterPro" id="IPR006726">
    <property type="entry name" value="PHBA_efflux_AaeB/fusaric-R"/>
</dbReference>
<name>A0A4R5M6Q1_9BURK</name>
<sequence>MKSIVPFPISGLSWSGFGFGFAVRTALASLIALYIAMRMNLDDPKWAAITVWVVAQSSRGMSLSKSQYRIMGTALGAVAARYESTSAQCRGGVCVPSGAAPDTAR</sequence>
<organism evidence="2 3">
    <name type="scientific">Paraburkholderia silviterrae</name>
    <dbReference type="NCBI Taxonomy" id="2528715"/>
    <lineage>
        <taxon>Bacteria</taxon>
        <taxon>Pseudomonadati</taxon>
        <taxon>Pseudomonadota</taxon>
        <taxon>Betaproteobacteria</taxon>
        <taxon>Burkholderiales</taxon>
        <taxon>Burkholderiaceae</taxon>
        <taxon>Paraburkholderia</taxon>
    </lineage>
</organism>
<dbReference type="OrthoDB" id="9807111at2"/>
<feature type="transmembrane region" description="Helical" evidence="1">
    <location>
        <begin position="12"/>
        <end position="36"/>
    </location>
</feature>
<dbReference type="EMBL" id="SMRP01000010">
    <property type="protein sequence ID" value="TDG21737.1"/>
    <property type="molecule type" value="Genomic_DNA"/>
</dbReference>
<keyword evidence="1" id="KW-1133">Transmembrane helix</keyword>
<dbReference type="Pfam" id="PF04632">
    <property type="entry name" value="FUSC"/>
    <property type="match status" value="1"/>
</dbReference>
<protein>
    <recommendedName>
        <fullName evidence="4">Fusaric acid resistance family protein</fullName>
    </recommendedName>
</protein>
<evidence type="ECO:0000256" key="1">
    <source>
        <dbReference type="SAM" id="Phobius"/>
    </source>
</evidence>
<comment type="caution">
    <text evidence="2">The sequence shown here is derived from an EMBL/GenBank/DDBJ whole genome shotgun (WGS) entry which is preliminary data.</text>
</comment>
<keyword evidence="1" id="KW-0472">Membrane</keyword>
<dbReference type="AlphaFoldDB" id="A0A4R5M6Q1"/>
<evidence type="ECO:0000313" key="2">
    <source>
        <dbReference type="EMBL" id="TDG21737.1"/>
    </source>
</evidence>
<dbReference type="GO" id="GO:0005886">
    <property type="term" value="C:plasma membrane"/>
    <property type="evidence" value="ECO:0007669"/>
    <property type="project" value="InterPro"/>
</dbReference>
<keyword evidence="1" id="KW-0812">Transmembrane</keyword>
<reference evidence="2 3" key="1">
    <citation type="submission" date="2019-03" db="EMBL/GenBank/DDBJ databases">
        <title>Paraburkholderia sp. 4M-K11, isolated from subtropical forest soil.</title>
        <authorList>
            <person name="Gao Z.-H."/>
            <person name="Qiu L.-H."/>
        </authorList>
    </citation>
    <scope>NUCLEOTIDE SEQUENCE [LARGE SCALE GENOMIC DNA]</scope>
    <source>
        <strain evidence="2 3">4M-K11</strain>
    </source>
</reference>
<dbReference type="Proteomes" id="UP000295722">
    <property type="component" value="Unassembled WGS sequence"/>
</dbReference>
<accession>A0A4R5M6Q1</accession>
<proteinExistence type="predicted"/>
<keyword evidence="3" id="KW-1185">Reference proteome</keyword>
<evidence type="ECO:0008006" key="4">
    <source>
        <dbReference type="Google" id="ProtNLM"/>
    </source>
</evidence>
<dbReference type="GO" id="GO:0022857">
    <property type="term" value="F:transmembrane transporter activity"/>
    <property type="evidence" value="ECO:0007669"/>
    <property type="project" value="InterPro"/>
</dbReference>